<dbReference type="InterPro" id="IPR021443">
    <property type="entry name" value="DUF3093"/>
</dbReference>
<reference evidence="2 3" key="1">
    <citation type="submission" date="2015-10" db="EMBL/GenBank/DDBJ databases">
        <title>Metagenome-Assembled Genomes uncover a global brackish microbiome.</title>
        <authorList>
            <person name="Hugerth L.W."/>
            <person name="Larsson J."/>
            <person name="Alneberg J."/>
            <person name="Lindh M.V."/>
            <person name="Legrand C."/>
            <person name="Pinhassi J."/>
            <person name="Andersson A.F."/>
        </authorList>
    </citation>
    <scope>NUCLEOTIDE SEQUENCE [LARGE SCALE GENOMIC DNA]</scope>
    <source>
        <strain evidence="2">BACL15 MAG-120619-bin91</strain>
    </source>
</reference>
<name>A0A0R2PGE2_9ACTN</name>
<organism evidence="2 3">
    <name type="scientific">Actinobacteria bacterium BACL15 MAG-120619-bin91</name>
    <dbReference type="NCBI Taxonomy" id="1655562"/>
    <lineage>
        <taxon>Bacteria</taxon>
        <taxon>Bacillati</taxon>
        <taxon>Actinomycetota</taxon>
        <taxon>Actinomycetes</taxon>
        <taxon>Actinomycetes incertae sedis</taxon>
        <taxon>ac1 cluster</taxon>
    </lineage>
</organism>
<proteinExistence type="predicted"/>
<evidence type="ECO:0008006" key="4">
    <source>
        <dbReference type="Google" id="ProtNLM"/>
    </source>
</evidence>
<dbReference type="EMBL" id="LIAM01000133">
    <property type="protein sequence ID" value="KRO35293.1"/>
    <property type="molecule type" value="Genomic_DNA"/>
</dbReference>
<keyword evidence="1" id="KW-0472">Membrane</keyword>
<evidence type="ECO:0000256" key="1">
    <source>
        <dbReference type="SAM" id="Phobius"/>
    </source>
</evidence>
<dbReference type="Proteomes" id="UP000053274">
    <property type="component" value="Unassembled WGS sequence"/>
</dbReference>
<feature type="transmembrane region" description="Helical" evidence="1">
    <location>
        <begin position="38"/>
        <end position="57"/>
    </location>
</feature>
<keyword evidence="1" id="KW-0812">Transmembrane</keyword>
<gene>
    <name evidence="2" type="ORF">ABR54_04800</name>
</gene>
<comment type="caution">
    <text evidence="2">The sequence shown here is derived from an EMBL/GenBank/DDBJ whole genome shotgun (WGS) entry which is preliminary data.</text>
</comment>
<protein>
    <recommendedName>
        <fullName evidence="4">DUF3093 domain-containing protein</fullName>
    </recommendedName>
</protein>
<dbReference type="Pfam" id="PF11292">
    <property type="entry name" value="DUF3093"/>
    <property type="match status" value="1"/>
</dbReference>
<feature type="transmembrane region" description="Helical" evidence="1">
    <location>
        <begin position="12"/>
        <end position="32"/>
    </location>
</feature>
<dbReference type="AlphaFoldDB" id="A0A0R2PGE2"/>
<accession>A0A0R2PGE2</accession>
<evidence type="ECO:0000313" key="3">
    <source>
        <dbReference type="Proteomes" id="UP000053274"/>
    </source>
</evidence>
<evidence type="ECO:0000313" key="2">
    <source>
        <dbReference type="EMBL" id="KRO35293.1"/>
    </source>
</evidence>
<sequence>MRYREVIRPPLWLIAFVYFLFLSLVLSIWAALGNTPALLIFIVLTCWLVILYFRTALIIEVDEKELRVGRAKIQHRYIGEALALTPSELKLTRTRDADPSAFLAIRFWSSTAAKVELADDRDSTPYWLITSNNPNKLVEALKN</sequence>
<keyword evidence="1" id="KW-1133">Transmembrane helix</keyword>